<gene>
    <name evidence="2" type="ORF">LTRI10_LOCUS22028</name>
</gene>
<dbReference type="Proteomes" id="UP001497516">
    <property type="component" value="Chromosome 4"/>
</dbReference>
<organism evidence="2 3">
    <name type="scientific">Linum trigynum</name>
    <dbReference type="NCBI Taxonomy" id="586398"/>
    <lineage>
        <taxon>Eukaryota</taxon>
        <taxon>Viridiplantae</taxon>
        <taxon>Streptophyta</taxon>
        <taxon>Embryophyta</taxon>
        <taxon>Tracheophyta</taxon>
        <taxon>Spermatophyta</taxon>
        <taxon>Magnoliopsida</taxon>
        <taxon>eudicotyledons</taxon>
        <taxon>Gunneridae</taxon>
        <taxon>Pentapetalae</taxon>
        <taxon>rosids</taxon>
        <taxon>fabids</taxon>
        <taxon>Malpighiales</taxon>
        <taxon>Linaceae</taxon>
        <taxon>Linum</taxon>
    </lineage>
</organism>
<dbReference type="AlphaFoldDB" id="A0AAV2E440"/>
<keyword evidence="3" id="KW-1185">Reference proteome</keyword>
<evidence type="ECO:0000256" key="1">
    <source>
        <dbReference type="SAM" id="MobiDB-lite"/>
    </source>
</evidence>
<feature type="region of interest" description="Disordered" evidence="1">
    <location>
        <begin position="52"/>
        <end position="71"/>
    </location>
</feature>
<sequence>MDLIVAGLRGRRADGEADEACEGRGNEAGLSVNRQSLAWLPEEAARSLRLSEKGRSRRRLEKKRKKKGCWS</sequence>
<evidence type="ECO:0000313" key="2">
    <source>
        <dbReference type="EMBL" id="CAL1380597.1"/>
    </source>
</evidence>
<dbReference type="EMBL" id="OZ034817">
    <property type="protein sequence ID" value="CAL1380597.1"/>
    <property type="molecule type" value="Genomic_DNA"/>
</dbReference>
<accession>A0AAV2E440</accession>
<reference evidence="2 3" key="1">
    <citation type="submission" date="2024-04" db="EMBL/GenBank/DDBJ databases">
        <authorList>
            <person name="Fracassetti M."/>
        </authorList>
    </citation>
    <scope>NUCLEOTIDE SEQUENCE [LARGE SCALE GENOMIC DNA]</scope>
</reference>
<evidence type="ECO:0000313" key="3">
    <source>
        <dbReference type="Proteomes" id="UP001497516"/>
    </source>
</evidence>
<proteinExistence type="predicted"/>
<name>A0AAV2E440_9ROSI</name>
<protein>
    <submittedName>
        <fullName evidence="2">Uncharacterized protein</fullName>
    </submittedName>
</protein>
<feature type="compositionally biased region" description="Basic residues" evidence="1">
    <location>
        <begin position="55"/>
        <end position="71"/>
    </location>
</feature>